<organism evidence="4 5">
    <name type="scientific">Ambispora gerdemannii</name>
    <dbReference type="NCBI Taxonomy" id="144530"/>
    <lineage>
        <taxon>Eukaryota</taxon>
        <taxon>Fungi</taxon>
        <taxon>Fungi incertae sedis</taxon>
        <taxon>Mucoromycota</taxon>
        <taxon>Glomeromycotina</taxon>
        <taxon>Glomeromycetes</taxon>
        <taxon>Archaeosporales</taxon>
        <taxon>Ambisporaceae</taxon>
        <taxon>Ambispora</taxon>
    </lineage>
</organism>
<feature type="chain" id="PRO_5040238604" evidence="2">
    <location>
        <begin position="25"/>
        <end position="175"/>
    </location>
</feature>
<dbReference type="Proteomes" id="UP000789831">
    <property type="component" value="Unassembled WGS sequence"/>
</dbReference>
<evidence type="ECO:0000256" key="2">
    <source>
        <dbReference type="SAM" id="SignalP"/>
    </source>
</evidence>
<dbReference type="Pfam" id="PF22322">
    <property type="entry name" value="DUF6973"/>
    <property type="match status" value="1"/>
</dbReference>
<name>A0A9N9HEG8_9GLOM</name>
<sequence>MLKTIFAAFLITLIAQFAIINTQAAPLYGANVVKLEKSDYSYGVGSAEKKWCLNPFHTLDCVTAKDLADEALKSAQDNFSNDQLHNGPGDAYRHCYWSGLLTFEFGESEAKGFGDRHEDFPENPSGEKAMDLHNNGVGRTIAQQLDKDGKKGNKAALSTACKQAVSDGRLITKPN</sequence>
<dbReference type="OrthoDB" id="9991842at2759"/>
<accession>A0A9N9HEG8</accession>
<evidence type="ECO:0000313" key="5">
    <source>
        <dbReference type="Proteomes" id="UP000789831"/>
    </source>
</evidence>
<feature type="domain" description="DUF6973" evidence="3">
    <location>
        <begin position="56"/>
        <end position="167"/>
    </location>
</feature>
<comment type="caution">
    <text evidence="4">The sequence shown here is derived from an EMBL/GenBank/DDBJ whole genome shotgun (WGS) entry which is preliminary data.</text>
</comment>
<evidence type="ECO:0000256" key="1">
    <source>
        <dbReference type="SAM" id="MobiDB-lite"/>
    </source>
</evidence>
<dbReference type="EMBL" id="CAJVPL010007356">
    <property type="protein sequence ID" value="CAG8669258.1"/>
    <property type="molecule type" value="Genomic_DNA"/>
</dbReference>
<evidence type="ECO:0000259" key="3">
    <source>
        <dbReference type="Pfam" id="PF22322"/>
    </source>
</evidence>
<proteinExistence type="predicted"/>
<evidence type="ECO:0000313" key="4">
    <source>
        <dbReference type="EMBL" id="CAG8669258.1"/>
    </source>
</evidence>
<keyword evidence="2" id="KW-0732">Signal</keyword>
<reference evidence="4" key="1">
    <citation type="submission" date="2021-06" db="EMBL/GenBank/DDBJ databases">
        <authorList>
            <person name="Kallberg Y."/>
            <person name="Tangrot J."/>
            <person name="Rosling A."/>
        </authorList>
    </citation>
    <scope>NUCLEOTIDE SEQUENCE</scope>
    <source>
        <strain evidence="4">MT106</strain>
    </source>
</reference>
<feature type="region of interest" description="Disordered" evidence="1">
    <location>
        <begin position="113"/>
        <end position="133"/>
    </location>
</feature>
<keyword evidence="5" id="KW-1185">Reference proteome</keyword>
<feature type="signal peptide" evidence="2">
    <location>
        <begin position="1"/>
        <end position="24"/>
    </location>
</feature>
<protein>
    <submittedName>
        <fullName evidence="4">8740_t:CDS:1</fullName>
    </submittedName>
</protein>
<gene>
    <name evidence="4" type="ORF">AGERDE_LOCUS12181</name>
</gene>
<dbReference type="AlphaFoldDB" id="A0A9N9HEG8"/>
<dbReference type="InterPro" id="IPR054246">
    <property type="entry name" value="DUF6973"/>
</dbReference>